<evidence type="ECO:0000256" key="1">
    <source>
        <dbReference type="SAM" id="MobiDB-lite"/>
    </source>
</evidence>
<feature type="region of interest" description="Disordered" evidence="1">
    <location>
        <begin position="1060"/>
        <end position="1103"/>
    </location>
</feature>
<dbReference type="Proteomes" id="UP000019484">
    <property type="component" value="Unassembled WGS sequence"/>
</dbReference>
<gene>
    <name evidence="3" type="ORF">A1O1_08594</name>
</gene>
<protein>
    <submittedName>
        <fullName evidence="3">Serine/threonine protein kinase</fullName>
    </submittedName>
</protein>
<dbReference type="Gene3D" id="1.10.510.10">
    <property type="entry name" value="Transferase(Phosphotransferase) domain 1"/>
    <property type="match status" value="1"/>
</dbReference>
<dbReference type="PANTHER" id="PTHR24359">
    <property type="entry name" value="SERINE/THREONINE-PROTEIN KINASE SBK1"/>
    <property type="match status" value="1"/>
</dbReference>
<feature type="region of interest" description="Disordered" evidence="1">
    <location>
        <begin position="556"/>
        <end position="630"/>
    </location>
</feature>
<dbReference type="EMBL" id="AMWN01000008">
    <property type="protein sequence ID" value="EXJ80449.1"/>
    <property type="molecule type" value="Genomic_DNA"/>
</dbReference>
<dbReference type="AlphaFoldDB" id="W9YDR6"/>
<feature type="region of interest" description="Disordered" evidence="1">
    <location>
        <begin position="686"/>
        <end position="752"/>
    </location>
</feature>
<feature type="domain" description="Protein kinase" evidence="2">
    <location>
        <begin position="185"/>
        <end position="525"/>
    </location>
</feature>
<feature type="compositionally biased region" description="Basic and acidic residues" evidence="1">
    <location>
        <begin position="612"/>
        <end position="630"/>
    </location>
</feature>
<dbReference type="RefSeq" id="XP_007727643.1">
    <property type="nucleotide sequence ID" value="XM_007729453.1"/>
</dbReference>
<feature type="compositionally biased region" description="Basic and acidic residues" evidence="1">
    <location>
        <begin position="686"/>
        <end position="704"/>
    </location>
</feature>
<dbReference type="SUPFAM" id="SSF56112">
    <property type="entry name" value="Protein kinase-like (PK-like)"/>
    <property type="match status" value="1"/>
</dbReference>
<evidence type="ECO:0000259" key="2">
    <source>
        <dbReference type="PROSITE" id="PS50011"/>
    </source>
</evidence>
<dbReference type="HOGENOM" id="CLU_005931_0_1_1"/>
<feature type="compositionally biased region" description="Low complexity" evidence="1">
    <location>
        <begin position="1067"/>
        <end position="1103"/>
    </location>
</feature>
<reference evidence="3 4" key="1">
    <citation type="submission" date="2013-03" db="EMBL/GenBank/DDBJ databases">
        <title>The Genome Sequence of Capronia coronata CBS 617.96.</title>
        <authorList>
            <consortium name="The Broad Institute Genomics Platform"/>
            <person name="Cuomo C."/>
            <person name="de Hoog S."/>
            <person name="Gorbushina A."/>
            <person name="Walker B."/>
            <person name="Young S.K."/>
            <person name="Zeng Q."/>
            <person name="Gargeya S."/>
            <person name="Fitzgerald M."/>
            <person name="Haas B."/>
            <person name="Abouelleil A."/>
            <person name="Allen A.W."/>
            <person name="Alvarado L."/>
            <person name="Arachchi H.M."/>
            <person name="Berlin A.M."/>
            <person name="Chapman S.B."/>
            <person name="Gainer-Dewar J."/>
            <person name="Goldberg J."/>
            <person name="Griggs A."/>
            <person name="Gujja S."/>
            <person name="Hansen M."/>
            <person name="Howarth C."/>
            <person name="Imamovic A."/>
            <person name="Ireland A."/>
            <person name="Larimer J."/>
            <person name="McCowan C."/>
            <person name="Murphy C."/>
            <person name="Pearson M."/>
            <person name="Poon T.W."/>
            <person name="Priest M."/>
            <person name="Roberts A."/>
            <person name="Saif S."/>
            <person name="Shea T."/>
            <person name="Sisk P."/>
            <person name="Sykes S."/>
            <person name="Wortman J."/>
            <person name="Nusbaum C."/>
            <person name="Birren B."/>
        </authorList>
    </citation>
    <scope>NUCLEOTIDE SEQUENCE [LARGE SCALE GENOMIC DNA]</scope>
    <source>
        <strain evidence="3 4">CBS 617.96</strain>
    </source>
</reference>
<dbReference type="OrthoDB" id="5986190at2759"/>
<comment type="caution">
    <text evidence="3">The sequence shown here is derived from an EMBL/GenBank/DDBJ whole genome shotgun (WGS) entry which is preliminary data.</text>
</comment>
<dbReference type="GO" id="GO:0005524">
    <property type="term" value="F:ATP binding"/>
    <property type="evidence" value="ECO:0007669"/>
    <property type="project" value="InterPro"/>
</dbReference>
<dbReference type="InterPro" id="IPR000719">
    <property type="entry name" value="Prot_kinase_dom"/>
</dbReference>
<dbReference type="SMART" id="SM00220">
    <property type="entry name" value="S_TKc"/>
    <property type="match status" value="1"/>
</dbReference>
<dbReference type="Pfam" id="PF00069">
    <property type="entry name" value="Pkinase"/>
    <property type="match status" value="1"/>
</dbReference>
<dbReference type="eggNOG" id="KOG0596">
    <property type="taxonomic scope" value="Eukaryota"/>
</dbReference>
<accession>W9YDR6</accession>
<keyword evidence="4" id="KW-1185">Reference proteome</keyword>
<keyword evidence="3" id="KW-0723">Serine/threonine-protein kinase</keyword>
<dbReference type="STRING" id="1182541.W9YDR6"/>
<dbReference type="InterPro" id="IPR011009">
    <property type="entry name" value="Kinase-like_dom_sf"/>
</dbReference>
<dbReference type="PANTHER" id="PTHR24359:SF1">
    <property type="entry name" value="INHIBITOR OF NUCLEAR FACTOR KAPPA-B KINASE EPSILON SUBUNIT HOMOLOG 1-RELATED"/>
    <property type="match status" value="1"/>
</dbReference>
<keyword evidence="3" id="KW-0418">Kinase</keyword>
<feature type="compositionally biased region" description="Basic and acidic residues" evidence="1">
    <location>
        <begin position="732"/>
        <end position="744"/>
    </location>
</feature>
<proteinExistence type="predicted"/>
<sequence>MAGPSTQPEVESVCRRFQNKLLTEWYHEAACGRYFVDISKLLAWMVETDTNQGRKANQETKNVGRLLRELHHRKAHKPMFYDSSDTIASALLVFGILLELGHGDLIHVFRRANIVDQHLLSAPHFYPNVLDELQKDELLRDSLSPTKVKAIIDDFDRKRWSYTPVTINYKMSMSLHGGNRVLPFLRKESINGKGGTAEVYQILIHEDYVNDAMRKAIIESRFYDKDLGWCYQLALKTYSPANKGYFDWEKTAFEGLRGQPGMVQHLGDYTFEEIPDMPDSRTYNILLEFGELDLDEFFADQHSYPPVRTPEIIAFWRALSNVAEAIKRLHNLVRQSGDGFTDEYHGWHADIKLDNILRVHGEFKLADFGFAKFKRRRNELPTEYIEGGTQTYGPPETDPILTPVTQTIDTWSFGCVLSVAATWVILGYQGILQYETLRKQAIAGLRKQREHQPDAIAPTAHDAFHNGRDVLPEVIHWHDYLSTIARRSDSLSRKVLGLVDRKMLLGNPKDRISSTDLCKELNNMLEASDNDYKYPRKGTGTHQSVLTTLLEYDRGAPANTTEAARAKSSGTERLAPAPYSSSNPVRYSMRGATGSVESAARGSVPRKTRRFGKSERLENIPRGKTAHRADDLERELKAQTHVPESSSISCLLDSQVEHAEEPLSIVRPVLSSRSLAPTPQLRLNHETIDIVRHQDQRGKGRPLNEWENPSNDVSPFRPHQTPNDQLPTRSSKMSDYEFQSHQDDTPNGTQGERQMFTLAGGHDSVLGHAATPAIGYSQSNPDPSNISPAPRLSRGFVLTEVHVPTLAPTLDIRRVREELDNRSKRPFATPKKDAHLKNVIKDRDIYTKSQSVQEFIVDNGPTMWPFWDVATYVLETLAMKLAGLDDDGLDLVFTIGDKYNLRNAKSWKTASLFRKAMKGAAPGPLPTAAAGNGQNETQEVLLRTDMTAVLGRVFDDYLETNRKRPMTLLILTDGLWLGSVKEDVVEKKIVDFVRKLNSMEPRRFSIQFISFGDHPDAIRRLEGLDDEMEKRFGIEDIIDTEPCTGQVWKMIAGSILEDVDEDEHKGPSQSSNPTTSPSSAGTSHTSTPTAPLGSFSPDSGPSDDNYSVGEKMINLLSTAKWCFIITILTSSCA</sequence>
<feature type="compositionally biased region" description="Polar residues" evidence="1">
    <location>
        <begin position="720"/>
        <end position="731"/>
    </location>
</feature>
<evidence type="ECO:0000313" key="3">
    <source>
        <dbReference type="EMBL" id="EXJ80449.1"/>
    </source>
</evidence>
<organism evidence="3 4">
    <name type="scientific">Capronia coronata CBS 617.96</name>
    <dbReference type="NCBI Taxonomy" id="1182541"/>
    <lineage>
        <taxon>Eukaryota</taxon>
        <taxon>Fungi</taxon>
        <taxon>Dikarya</taxon>
        <taxon>Ascomycota</taxon>
        <taxon>Pezizomycotina</taxon>
        <taxon>Eurotiomycetes</taxon>
        <taxon>Chaetothyriomycetidae</taxon>
        <taxon>Chaetothyriales</taxon>
        <taxon>Herpotrichiellaceae</taxon>
        <taxon>Capronia</taxon>
    </lineage>
</organism>
<dbReference type="GO" id="GO:0004674">
    <property type="term" value="F:protein serine/threonine kinase activity"/>
    <property type="evidence" value="ECO:0007669"/>
    <property type="project" value="UniProtKB-KW"/>
</dbReference>
<name>W9YDR6_9EURO</name>
<keyword evidence="3" id="KW-0808">Transferase</keyword>
<evidence type="ECO:0000313" key="4">
    <source>
        <dbReference type="Proteomes" id="UP000019484"/>
    </source>
</evidence>
<dbReference type="PROSITE" id="PS50011">
    <property type="entry name" value="PROTEIN_KINASE_DOM"/>
    <property type="match status" value="1"/>
</dbReference>
<dbReference type="GeneID" id="19163442"/>